<feature type="domain" description="CRAL-TRIO" evidence="1">
    <location>
        <begin position="97"/>
        <end position="256"/>
    </location>
</feature>
<comment type="caution">
    <text evidence="2">The sequence shown here is derived from an EMBL/GenBank/DDBJ whole genome shotgun (WGS) entry which is preliminary data.</text>
</comment>
<dbReference type="InterPro" id="IPR001251">
    <property type="entry name" value="CRAL-TRIO_dom"/>
</dbReference>
<dbReference type="PANTHER" id="PTHR10174:SF222">
    <property type="entry name" value="GH10083P-RELATED"/>
    <property type="match status" value="1"/>
</dbReference>
<dbReference type="PROSITE" id="PS50191">
    <property type="entry name" value="CRAL_TRIO"/>
    <property type="match status" value="1"/>
</dbReference>
<dbReference type="Pfam" id="PF00650">
    <property type="entry name" value="CRAL_TRIO"/>
    <property type="match status" value="1"/>
</dbReference>
<evidence type="ECO:0000313" key="3">
    <source>
        <dbReference type="Proteomes" id="UP001168821"/>
    </source>
</evidence>
<dbReference type="SUPFAM" id="SSF52087">
    <property type="entry name" value="CRAL/TRIO domain"/>
    <property type="match status" value="1"/>
</dbReference>
<accession>A0AA38IH50</accession>
<sequence length="310" mass="36408">MPKDTELFYVQSDALNTIVKVFNKTEESLAEDVLTLKNWMKDQHHLPEILDDKSVQNFLILNKCNVEKTKENIDMYYTLRSEVLDFSTNANPRCSNMKEVEKLMYHVALPKMTKDMYRVVLEKYRTKDKVEQINPYDVLKMAFNLHEIRLKEDIMYGDVLIFDLEGTSVRFLSKLTPVLLLTVVTLYKKIYSLPVKGLYIINTVPYVSTLLAIVKTLVKPKLFERIHVCKDTSILKEHFPLEMLPKDYGGTEKSIEELHELCHLKYQEYQDRFDLLDKLRVDESLRSARLANENDELLGYHGNFRKLNVD</sequence>
<dbReference type="AlphaFoldDB" id="A0AA38IH50"/>
<dbReference type="GO" id="GO:0016020">
    <property type="term" value="C:membrane"/>
    <property type="evidence" value="ECO:0007669"/>
    <property type="project" value="TreeGrafter"/>
</dbReference>
<evidence type="ECO:0000259" key="1">
    <source>
        <dbReference type="PROSITE" id="PS50191"/>
    </source>
</evidence>
<gene>
    <name evidence="2" type="ORF">Zmor_013299</name>
</gene>
<dbReference type="PANTHER" id="PTHR10174">
    <property type="entry name" value="ALPHA-TOCOPHEROL TRANSFER PROTEIN-RELATED"/>
    <property type="match status" value="1"/>
</dbReference>
<evidence type="ECO:0000313" key="2">
    <source>
        <dbReference type="EMBL" id="KAJ3654086.1"/>
    </source>
</evidence>
<keyword evidence="3" id="KW-1185">Reference proteome</keyword>
<dbReference type="CDD" id="cd00170">
    <property type="entry name" value="SEC14"/>
    <property type="match status" value="1"/>
</dbReference>
<name>A0AA38IH50_9CUCU</name>
<organism evidence="2 3">
    <name type="scientific">Zophobas morio</name>
    <dbReference type="NCBI Taxonomy" id="2755281"/>
    <lineage>
        <taxon>Eukaryota</taxon>
        <taxon>Metazoa</taxon>
        <taxon>Ecdysozoa</taxon>
        <taxon>Arthropoda</taxon>
        <taxon>Hexapoda</taxon>
        <taxon>Insecta</taxon>
        <taxon>Pterygota</taxon>
        <taxon>Neoptera</taxon>
        <taxon>Endopterygota</taxon>
        <taxon>Coleoptera</taxon>
        <taxon>Polyphaga</taxon>
        <taxon>Cucujiformia</taxon>
        <taxon>Tenebrionidae</taxon>
        <taxon>Zophobas</taxon>
    </lineage>
</organism>
<dbReference type="GO" id="GO:1902936">
    <property type="term" value="F:phosphatidylinositol bisphosphate binding"/>
    <property type="evidence" value="ECO:0007669"/>
    <property type="project" value="TreeGrafter"/>
</dbReference>
<protein>
    <recommendedName>
        <fullName evidence="1">CRAL-TRIO domain-containing protein</fullName>
    </recommendedName>
</protein>
<reference evidence="2" key="1">
    <citation type="journal article" date="2023" name="G3 (Bethesda)">
        <title>Whole genome assemblies of Zophobas morio and Tenebrio molitor.</title>
        <authorList>
            <person name="Kaur S."/>
            <person name="Stinson S.A."/>
            <person name="diCenzo G.C."/>
        </authorList>
    </citation>
    <scope>NUCLEOTIDE SEQUENCE</scope>
    <source>
        <strain evidence="2">QUZm001</strain>
    </source>
</reference>
<dbReference type="InterPro" id="IPR036273">
    <property type="entry name" value="CRAL/TRIO_N_dom_sf"/>
</dbReference>
<dbReference type="Gene3D" id="3.40.525.10">
    <property type="entry name" value="CRAL-TRIO lipid binding domain"/>
    <property type="match status" value="1"/>
</dbReference>
<dbReference type="Proteomes" id="UP001168821">
    <property type="component" value="Unassembled WGS sequence"/>
</dbReference>
<dbReference type="SMART" id="SM00516">
    <property type="entry name" value="SEC14"/>
    <property type="match status" value="1"/>
</dbReference>
<dbReference type="EMBL" id="JALNTZ010000004">
    <property type="protein sequence ID" value="KAJ3654086.1"/>
    <property type="molecule type" value="Genomic_DNA"/>
</dbReference>
<dbReference type="InterPro" id="IPR036865">
    <property type="entry name" value="CRAL-TRIO_dom_sf"/>
</dbReference>
<proteinExistence type="predicted"/>
<dbReference type="SUPFAM" id="SSF46938">
    <property type="entry name" value="CRAL/TRIO N-terminal domain"/>
    <property type="match status" value="1"/>
</dbReference>